<feature type="domain" description="EamA" evidence="2">
    <location>
        <begin position="28"/>
        <end position="161"/>
    </location>
</feature>
<reference evidence="3 4" key="1">
    <citation type="submission" date="2019-06" db="EMBL/GenBank/DDBJ databases">
        <title>Genome of new Rhodobacteraceae sp. SM1903.</title>
        <authorList>
            <person name="Ren X."/>
        </authorList>
    </citation>
    <scope>NUCLEOTIDE SEQUENCE [LARGE SCALE GENOMIC DNA]</scope>
    <source>
        <strain evidence="3 4">SM1903</strain>
    </source>
</reference>
<feature type="transmembrane region" description="Helical" evidence="1">
    <location>
        <begin position="171"/>
        <end position="190"/>
    </location>
</feature>
<feature type="transmembrane region" description="Helical" evidence="1">
    <location>
        <begin position="114"/>
        <end position="134"/>
    </location>
</feature>
<dbReference type="PANTHER" id="PTHR22911">
    <property type="entry name" value="ACYL-MALONYL CONDENSING ENZYME-RELATED"/>
    <property type="match status" value="1"/>
</dbReference>
<evidence type="ECO:0000259" key="2">
    <source>
        <dbReference type="Pfam" id="PF00892"/>
    </source>
</evidence>
<name>A0A5C5GCH8_9RHOB</name>
<keyword evidence="4" id="KW-1185">Reference proteome</keyword>
<feature type="transmembrane region" description="Helical" evidence="1">
    <location>
        <begin position="234"/>
        <end position="252"/>
    </location>
</feature>
<protein>
    <recommendedName>
        <fullName evidence="2">EamA domain-containing protein</fullName>
    </recommendedName>
</protein>
<dbReference type="OrthoDB" id="9787117at2"/>
<evidence type="ECO:0000313" key="3">
    <source>
        <dbReference type="EMBL" id="TNY32210.1"/>
    </source>
</evidence>
<comment type="caution">
    <text evidence="3">The sequence shown here is derived from an EMBL/GenBank/DDBJ whole genome shotgun (WGS) entry which is preliminary data.</text>
</comment>
<dbReference type="InterPro" id="IPR000620">
    <property type="entry name" value="EamA_dom"/>
</dbReference>
<feature type="transmembrane region" description="Helical" evidence="1">
    <location>
        <begin position="88"/>
        <end position="108"/>
    </location>
</feature>
<dbReference type="AlphaFoldDB" id="A0A5C5GCH8"/>
<evidence type="ECO:0000313" key="4">
    <source>
        <dbReference type="Proteomes" id="UP000314011"/>
    </source>
</evidence>
<feature type="domain" description="EamA" evidence="2">
    <location>
        <begin position="173"/>
        <end position="306"/>
    </location>
</feature>
<dbReference type="GO" id="GO:0016020">
    <property type="term" value="C:membrane"/>
    <property type="evidence" value="ECO:0007669"/>
    <property type="project" value="InterPro"/>
</dbReference>
<dbReference type="InterPro" id="IPR037185">
    <property type="entry name" value="EmrE-like"/>
</dbReference>
<dbReference type="SUPFAM" id="SSF103481">
    <property type="entry name" value="Multidrug resistance efflux transporter EmrE"/>
    <property type="match status" value="2"/>
</dbReference>
<evidence type="ECO:0000256" key="1">
    <source>
        <dbReference type="SAM" id="Phobius"/>
    </source>
</evidence>
<keyword evidence="1" id="KW-1133">Transmembrane helix</keyword>
<feature type="transmembrane region" description="Helical" evidence="1">
    <location>
        <begin position="202"/>
        <end position="222"/>
    </location>
</feature>
<dbReference type="PANTHER" id="PTHR22911:SF79">
    <property type="entry name" value="MOBA-LIKE NTP TRANSFERASE DOMAIN-CONTAINING PROTEIN"/>
    <property type="match status" value="1"/>
</dbReference>
<proteinExistence type="predicted"/>
<feature type="transmembrane region" description="Helical" evidence="1">
    <location>
        <begin position="259"/>
        <end position="279"/>
    </location>
</feature>
<accession>A0A5C5GCH8</accession>
<dbReference type="Gene3D" id="1.10.3730.20">
    <property type="match status" value="2"/>
</dbReference>
<keyword evidence="1" id="KW-0472">Membrane</keyword>
<sequence length="317" mass="32136">MPPFLIGAGLVDTGLVGKDRRPRTVRSIGILSVILAAVLWGTTGTLQTLLPEGREPLAVGAIRLLVGALFLLALAAASPAARRAARHLPWRGVLFAGVAIAGYNLLFFRAVSEAGVGIGTAVTIGSAPIWTAAYEALALRVRPGPARLAGQAVSIGGVALLGLSGGVAGSSLTGILLALGSGACYAAYSLATSRVGGRVPSVTLAASTFSVAALVTLPALVILPLDWIAGSADIATLLFLGVGATGLSYVFYTWGLTRVMASTAVTLALAEPVTAWLLATLLVGEPVTLRTTFGVAMILAGLLIVSLTPASVPRRIR</sequence>
<feature type="transmembrane region" description="Helical" evidence="1">
    <location>
        <begin position="146"/>
        <end position="165"/>
    </location>
</feature>
<feature type="transmembrane region" description="Helical" evidence="1">
    <location>
        <begin position="56"/>
        <end position="76"/>
    </location>
</feature>
<dbReference type="Proteomes" id="UP000314011">
    <property type="component" value="Unassembled WGS sequence"/>
</dbReference>
<gene>
    <name evidence="3" type="ORF">FHY64_02625</name>
</gene>
<keyword evidence="1" id="KW-0812">Transmembrane</keyword>
<feature type="transmembrane region" description="Helical" evidence="1">
    <location>
        <begin position="291"/>
        <end position="312"/>
    </location>
</feature>
<dbReference type="EMBL" id="VFFF01000001">
    <property type="protein sequence ID" value="TNY32210.1"/>
    <property type="molecule type" value="Genomic_DNA"/>
</dbReference>
<dbReference type="Pfam" id="PF00892">
    <property type="entry name" value="EamA"/>
    <property type="match status" value="2"/>
</dbReference>
<feature type="transmembrane region" description="Helical" evidence="1">
    <location>
        <begin position="28"/>
        <end position="50"/>
    </location>
</feature>
<organism evidence="3 4">
    <name type="scientific">Pelagovum pacificum</name>
    <dbReference type="NCBI Taxonomy" id="2588711"/>
    <lineage>
        <taxon>Bacteria</taxon>
        <taxon>Pseudomonadati</taxon>
        <taxon>Pseudomonadota</taxon>
        <taxon>Alphaproteobacteria</taxon>
        <taxon>Rhodobacterales</taxon>
        <taxon>Paracoccaceae</taxon>
        <taxon>Pelagovum</taxon>
    </lineage>
</organism>